<dbReference type="Proteomes" id="UP001206925">
    <property type="component" value="Unassembled WGS sequence"/>
</dbReference>
<evidence type="ECO:0000256" key="1">
    <source>
        <dbReference type="SAM" id="MobiDB-lite"/>
    </source>
</evidence>
<proteinExistence type="predicted"/>
<organism evidence="2 3">
    <name type="scientific">Ambrosia artemisiifolia</name>
    <name type="common">Common ragweed</name>
    <dbReference type="NCBI Taxonomy" id="4212"/>
    <lineage>
        <taxon>Eukaryota</taxon>
        <taxon>Viridiplantae</taxon>
        <taxon>Streptophyta</taxon>
        <taxon>Embryophyta</taxon>
        <taxon>Tracheophyta</taxon>
        <taxon>Spermatophyta</taxon>
        <taxon>Magnoliopsida</taxon>
        <taxon>eudicotyledons</taxon>
        <taxon>Gunneridae</taxon>
        <taxon>Pentapetalae</taxon>
        <taxon>asterids</taxon>
        <taxon>campanulids</taxon>
        <taxon>Asterales</taxon>
        <taxon>Asteraceae</taxon>
        <taxon>Asteroideae</taxon>
        <taxon>Heliantheae alliance</taxon>
        <taxon>Heliantheae</taxon>
        <taxon>Ambrosia</taxon>
    </lineage>
</organism>
<evidence type="ECO:0000313" key="2">
    <source>
        <dbReference type="EMBL" id="KAI7751410.1"/>
    </source>
</evidence>
<feature type="region of interest" description="Disordered" evidence="1">
    <location>
        <begin position="61"/>
        <end position="85"/>
    </location>
</feature>
<feature type="non-terminal residue" evidence="2">
    <location>
        <position position="1"/>
    </location>
</feature>
<gene>
    <name evidence="2" type="ORF">M8C21_006342</name>
</gene>
<dbReference type="EMBL" id="JAMZMK010005917">
    <property type="protein sequence ID" value="KAI7751410.1"/>
    <property type="molecule type" value="Genomic_DNA"/>
</dbReference>
<keyword evidence="3" id="KW-1185">Reference proteome</keyword>
<accession>A0AAD5D1N6</accession>
<dbReference type="AlphaFoldDB" id="A0AAD5D1N6"/>
<name>A0AAD5D1N6_AMBAR</name>
<comment type="caution">
    <text evidence="2">The sequence shown here is derived from an EMBL/GenBank/DDBJ whole genome shotgun (WGS) entry which is preliminary data.</text>
</comment>
<reference evidence="2" key="1">
    <citation type="submission" date="2022-06" db="EMBL/GenBank/DDBJ databases">
        <title>Uncovering the hologenomic basis of an extraordinary plant invasion.</title>
        <authorList>
            <person name="Bieker V.C."/>
            <person name="Martin M.D."/>
            <person name="Gilbert T."/>
            <person name="Hodgins K."/>
            <person name="Battlay P."/>
            <person name="Petersen B."/>
            <person name="Wilson J."/>
        </authorList>
    </citation>
    <scope>NUCLEOTIDE SEQUENCE</scope>
    <source>
        <strain evidence="2">AA19_3_7</strain>
        <tissue evidence="2">Leaf</tissue>
    </source>
</reference>
<evidence type="ECO:0000313" key="3">
    <source>
        <dbReference type="Proteomes" id="UP001206925"/>
    </source>
</evidence>
<protein>
    <submittedName>
        <fullName evidence="2">Uncharacterized protein</fullName>
    </submittedName>
</protein>
<feature type="compositionally biased region" description="Basic residues" evidence="1">
    <location>
        <begin position="66"/>
        <end position="79"/>
    </location>
</feature>
<sequence>MARIVDGRFLPATHLATMYFKNSEPLRGEVMKQSKIEVMNDESKRFNEYCVLAGKIVDNEQGASSKNKHPLSKLTKRAKGTYSAT</sequence>